<dbReference type="InterPro" id="IPR001062">
    <property type="entry name" value="Transcrpt_antiterm_NusG"/>
</dbReference>
<comment type="function">
    <text evidence="4">Participates in transcription elongation, termination and antitermination.</text>
</comment>
<dbReference type="FunCoup" id="A0A1M6DFM7">
    <property type="interactions" value="10"/>
</dbReference>
<dbReference type="InterPro" id="IPR008991">
    <property type="entry name" value="Translation_prot_SH3-like_sf"/>
</dbReference>
<dbReference type="EMBL" id="FQYR01000002">
    <property type="protein sequence ID" value="SHI71839.1"/>
    <property type="molecule type" value="Genomic_DNA"/>
</dbReference>
<keyword evidence="3 4" id="KW-0804">Transcription</keyword>
<dbReference type="InterPro" id="IPR036735">
    <property type="entry name" value="NGN_dom_sf"/>
</dbReference>
<dbReference type="GO" id="GO:0006354">
    <property type="term" value="P:DNA-templated transcription elongation"/>
    <property type="evidence" value="ECO:0007669"/>
    <property type="project" value="InterPro"/>
</dbReference>
<keyword evidence="2 4" id="KW-0805">Transcription regulation</keyword>
<dbReference type="InParanoid" id="A0A1M6DFM7"/>
<protein>
    <recommendedName>
        <fullName evidence="4">Transcription termination/antitermination protein NusG</fullName>
    </recommendedName>
</protein>
<dbReference type="RefSeq" id="WP_159434774.1">
    <property type="nucleotide sequence ID" value="NZ_FQYR01000002.1"/>
</dbReference>
<dbReference type="OrthoDB" id="9790639at2"/>
<evidence type="ECO:0000259" key="5">
    <source>
        <dbReference type="Pfam" id="PF02357"/>
    </source>
</evidence>
<dbReference type="InterPro" id="IPR006645">
    <property type="entry name" value="NGN-like_dom"/>
</dbReference>
<keyword evidence="7" id="KW-1185">Reference proteome</keyword>
<evidence type="ECO:0000256" key="3">
    <source>
        <dbReference type="ARBA" id="ARBA00023163"/>
    </source>
</evidence>
<evidence type="ECO:0000256" key="2">
    <source>
        <dbReference type="ARBA" id="ARBA00023015"/>
    </source>
</evidence>
<dbReference type="PANTHER" id="PTHR30265:SF7">
    <property type="entry name" value="TRANSCRIPTION ANTITERMINATION PROTEIN RFAH"/>
    <property type="match status" value="1"/>
</dbReference>
<dbReference type="STRING" id="1123071.SAMN02745181_0724"/>
<dbReference type="GO" id="GO:0005829">
    <property type="term" value="C:cytosol"/>
    <property type="evidence" value="ECO:0007669"/>
    <property type="project" value="TreeGrafter"/>
</dbReference>
<comment type="similarity">
    <text evidence="4">Belongs to the NusG family.</text>
</comment>
<dbReference type="InterPro" id="IPR043425">
    <property type="entry name" value="NusG-like"/>
</dbReference>
<dbReference type="AlphaFoldDB" id="A0A1M6DFM7"/>
<proteinExistence type="inferred from homology"/>
<dbReference type="SUPFAM" id="SSF82679">
    <property type="entry name" value="N-utilization substance G protein NusG, N-terminal domain"/>
    <property type="match status" value="1"/>
</dbReference>
<evidence type="ECO:0000313" key="7">
    <source>
        <dbReference type="Proteomes" id="UP000184510"/>
    </source>
</evidence>
<keyword evidence="4" id="KW-0806">Transcription termination</keyword>
<dbReference type="Pfam" id="PF02357">
    <property type="entry name" value="NusG"/>
    <property type="match status" value="1"/>
</dbReference>
<dbReference type="SUPFAM" id="SSF50104">
    <property type="entry name" value="Translation proteins SH3-like domain"/>
    <property type="match status" value="1"/>
</dbReference>
<keyword evidence="1 4" id="KW-0889">Transcription antitermination</keyword>
<dbReference type="GO" id="GO:0006353">
    <property type="term" value="P:DNA-templated transcription termination"/>
    <property type="evidence" value="ECO:0007669"/>
    <property type="project" value="UniProtKB-KW"/>
</dbReference>
<dbReference type="Gene3D" id="3.30.70.940">
    <property type="entry name" value="NusG, N-terminal domain"/>
    <property type="match status" value="1"/>
</dbReference>
<feature type="domain" description="NusG-like N-terminal" evidence="5">
    <location>
        <begin position="9"/>
        <end position="101"/>
    </location>
</feature>
<evidence type="ECO:0000256" key="1">
    <source>
        <dbReference type="ARBA" id="ARBA00022814"/>
    </source>
</evidence>
<accession>A0A1M6DFM7</accession>
<name>A0A1M6DFM7_9BACT</name>
<gene>
    <name evidence="6" type="ORF">SAMN02745181_0724</name>
</gene>
<dbReference type="PANTHER" id="PTHR30265">
    <property type="entry name" value="RHO-INTERACTING TRANSCRIPTION TERMINATION FACTOR NUSG"/>
    <property type="match status" value="1"/>
</dbReference>
<dbReference type="Proteomes" id="UP000184510">
    <property type="component" value="Unassembled WGS sequence"/>
</dbReference>
<dbReference type="GO" id="GO:0032784">
    <property type="term" value="P:regulation of DNA-templated transcription elongation"/>
    <property type="evidence" value="ECO:0007669"/>
    <property type="project" value="InterPro"/>
</dbReference>
<evidence type="ECO:0000313" key="6">
    <source>
        <dbReference type="EMBL" id="SHI71839.1"/>
    </source>
</evidence>
<evidence type="ECO:0000256" key="4">
    <source>
        <dbReference type="RuleBase" id="RU000538"/>
    </source>
</evidence>
<dbReference type="GO" id="GO:0031564">
    <property type="term" value="P:transcription antitermination"/>
    <property type="evidence" value="ECO:0007669"/>
    <property type="project" value="UniProtKB-KW"/>
</dbReference>
<sequence>MSVERSEPKWYAVRSQTKRERLAACTLRETLNIPVLAPVVKFQKATRRGKIWWSEAMFPGYLFAKFDPEVLGRQVGYAQGVLSMVKFGQVVPPVPDSFISALLEELGDSEEIRLQHQVDVGGSYEIVSGPLSGIQGEVIEVLPGKERVSLLIELLGQSQRVDLNLYSLLLPGRPSEMGH</sequence>
<reference evidence="6 7" key="1">
    <citation type="submission" date="2016-11" db="EMBL/GenBank/DDBJ databases">
        <authorList>
            <person name="Jaros S."/>
            <person name="Januszkiewicz K."/>
            <person name="Wedrychowicz H."/>
        </authorList>
    </citation>
    <scope>NUCLEOTIDE SEQUENCE [LARGE SCALE GENOMIC DNA]</scope>
    <source>
        <strain evidence="6 7">DSM 18772</strain>
    </source>
</reference>
<dbReference type="PRINTS" id="PR00338">
    <property type="entry name" value="NUSGTNSCPFCT"/>
</dbReference>
<organism evidence="6 7">
    <name type="scientific">Rubritalea squalenifaciens DSM 18772</name>
    <dbReference type="NCBI Taxonomy" id="1123071"/>
    <lineage>
        <taxon>Bacteria</taxon>
        <taxon>Pseudomonadati</taxon>
        <taxon>Verrucomicrobiota</taxon>
        <taxon>Verrucomicrobiia</taxon>
        <taxon>Verrucomicrobiales</taxon>
        <taxon>Rubritaleaceae</taxon>
        <taxon>Rubritalea</taxon>
    </lineage>
</organism>